<evidence type="ECO:0000313" key="3">
    <source>
        <dbReference type="EMBL" id="VDN55027.1"/>
    </source>
</evidence>
<evidence type="ECO:0000256" key="1">
    <source>
        <dbReference type="ARBA" id="ARBA00022737"/>
    </source>
</evidence>
<sequence>SRTLTVQPITDCNDNNDKNINNNCNNNDGSATSNGDIHYKLDYDFGSNKLNVTIIECKNLPAMDRNGMSDPYVKVYLLPEGKQKYETKIKYKNLSPIFNETFSFNVPFAELQRKTLLIAVYDFDRISKDDRIGQISIALDSVDFGFVVEKWQKLNSPEEDNKSESRLGDICFSTRYRSATGTLTVTVMEARNLKKMDVGGLSDPYVKLHLFHGKKLLLKKKTTKKFKTLNPYYNESFQFKVPPSIVEKVHLVLSVWDYDKMSKNDFIGEVLLGANTFYNPAISLAGQKQWTEMMKTSRPVVMWHTLQPKS</sequence>
<evidence type="ECO:0000313" key="4">
    <source>
        <dbReference type="Proteomes" id="UP000038040"/>
    </source>
</evidence>
<dbReference type="GO" id="GO:0001786">
    <property type="term" value="F:phosphatidylserine binding"/>
    <property type="evidence" value="ECO:0007669"/>
    <property type="project" value="TreeGrafter"/>
</dbReference>
<dbReference type="InterPro" id="IPR035892">
    <property type="entry name" value="C2_domain_sf"/>
</dbReference>
<dbReference type="GO" id="GO:0005886">
    <property type="term" value="C:plasma membrane"/>
    <property type="evidence" value="ECO:0007669"/>
    <property type="project" value="TreeGrafter"/>
</dbReference>
<dbReference type="InterPro" id="IPR001565">
    <property type="entry name" value="Synaptotagmin"/>
</dbReference>
<keyword evidence="1" id="KW-0677">Repeat</keyword>
<dbReference type="PANTHER" id="PTHR10024">
    <property type="entry name" value="SYNAPTOTAGMIN"/>
    <property type="match status" value="1"/>
</dbReference>
<dbReference type="AlphaFoldDB" id="A0A0N4U1X6"/>
<dbReference type="SUPFAM" id="SSF49562">
    <property type="entry name" value="C2 domain (Calcium/lipid-binding domain, CaLB)"/>
    <property type="match status" value="2"/>
</dbReference>
<dbReference type="PROSITE" id="PS50004">
    <property type="entry name" value="C2"/>
    <property type="match status" value="2"/>
</dbReference>
<dbReference type="GO" id="GO:0030424">
    <property type="term" value="C:axon"/>
    <property type="evidence" value="ECO:0007669"/>
    <property type="project" value="TreeGrafter"/>
</dbReference>
<reference evidence="6" key="1">
    <citation type="submission" date="2017-02" db="UniProtKB">
        <authorList>
            <consortium name="WormBaseParasite"/>
        </authorList>
    </citation>
    <scope>IDENTIFICATION</scope>
</reference>
<dbReference type="Proteomes" id="UP000274756">
    <property type="component" value="Unassembled WGS sequence"/>
</dbReference>
<accession>A0A0N4U1X6</accession>
<protein>
    <submittedName>
        <fullName evidence="6">Synaptotagmin</fullName>
    </submittedName>
</protein>
<dbReference type="GO" id="GO:0000149">
    <property type="term" value="F:SNARE binding"/>
    <property type="evidence" value="ECO:0007669"/>
    <property type="project" value="TreeGrafter"/>
</dbReference>
<dbReference type="GO" id="GO:0030276">
    <property type="term" value="F:clathrin binding"/>
    <property type="evidence" value="ECO:0007669"/>
    <property type="project" value="TreeGrafter"/>
</dbReference>
<dbReference type="EMBL" id="UYYG01001151">
    <property type="protein sequence ID" value="VDN55027.1"/>
    <property type="molecule type" value="Genomic_DNA"/>
</dbReference>
<dbReference type="PRINTS" id="PR00399">
    <property type="entry name" value="SYNAPTOTAGMN"/>
</dbReference>
<dbReference type="PRINTS" id="PR00360">
    <property type="entry name" value="C2DOMAIN"/>
</dbReference>
<organism evidence="4 6">
    <name type="scientific">Dracunculus medinensis</name>
    <name type="common">Guinea worm</name>
    <dbReference type="NCBI Taxonomy" id="318479"/>
    <lineage>
        <taxon>Eukaryota</taxon>
        <taxon>Metazoa</taxon>
        <taxon>Ecdysozoa</taxon>
        <taxon>Nematoda</taxon>
        <taxon>Chromadorea</taxon>
        <taxon>Rhabditida</taxon>
        <taxon>Spirurina</taxon>
        <taxon>Dracunculoidea</taxon>
        <taxon>Dracunculidae</taxon>
        <taxon>Dracunculus</taxon>
    </lineage>
</organism>
<dbReference type="GO" id="GO:0048488">
    <property type="term" value="P:synaptic vesicle endocytosis"/>
    <property type="evidence" value="ECO:0007669"/>
    <property type="project" value="TreeGrafter"/>
</dbReference>
<dbReference type="SMART" id="SM00239">
    <property type="entry name" value="C2"/>
    <property type="match status" value="2"/>
</dbReference>
<dbReference type="WBParaSite" id="DME_0000064001-mRNA-1">
    <property type="protein sequence ID" value="DME_0000064001-mRNA-1"/>
    <property type="gene ID" value="DME_0000064001"/>
</dbReference>
<dbReference type="Gene3D" id="2.60.40.150">
    <property type="entry name" value="C2 domain"/>
    <property type="match status" value="2"/>
</dbReference>
<dbReference type="FunFam" id="2.60.40.150:FF:000016">
    <property type="entry name" value="Synaptotagmin 1"/>
    <property type="match status" value="1"/>
</dbReference>
<keyword evidence="5" id="KW-1185">Reference proteome</keyword>
<dbReference type="GO" id="GO:0048791">
    <property type="term" value="P:calcium ion-regulated exocytosis of neurotransmitter"/>
    <property type="evidence" value="ECO:0007669"/>
    <property type="project" value="TreeGrafter"/>
</dbReference>
<dbReference type="OrthoDB" id="67700at2759"/>
<dbReference type="GO" id="GO:0005544">
    <property type="term" value="F:calcium-dependent phospholipid binding"/>
    <property type="evidence" value="ECO:0007669"/>
    <property type="project" value="TreeGrafter"/>
</dbReference>
<dbReference type="Proteomes" id="UP000038040">
    <property type="component" value="Unplaced"/>
</dbReference>
<dbReference type="GO" id="GO:0031045">
    <property type="term" value="C:dense core granule"/>
    <property type="evidence" value="ECO:0007669"/>
    <property type="project" value="TreeGrafter"/>
</dbReference>
<feature type="domain" description="C2" evidence="2">
    <location>
        <begin position="166"/>
        <end position="291"/>
    </location>
</feature>
<dbReference type="PANTHER" id="PTHR10024:SF352">
    <property type="entry name" value="SYNAPTOTAGMIN 2"/>
    <property type="match status" value="1"/>
</dbReference>
<evidence type="ECO:0000313" key="6">
    <source>
        <dbReference type="WBParaSite" id="DME_0000064001-mRNA-1"/>
    </source>
</evidence>
<gene>
    <name evidence="3" type="ORF">DME_LOCUS5000</name>
</gene>
<dbReference type="STRING" id="318479.A0A0N4U1X6"/>
<evidence type="ECO:0000259" key="2">
    <source>
        <dbReference type="PROSITE" id="PS50004"/>
    </source>
</evidence>
<reference evidence="3 5" key="2">
    <citation type="submission" date="2018-11" db="EMBL/GenBank/DDBJ databases">
        <authorList>
            <consortium name="Pathogen Informatics"/>
        </authorList>
    </citation>
    <scope>NUCLEOTIDE SEQUENCE [LARGE SCALE GENOMIC DNA]</scope>
</reference>
<evidence type="ECO:0000313" key="5">
    <source>
        <dbReference type="Proteomes" id="UP000274756"/>
    </source>
</evidence>
<name>A0A0N4U1X6_DRAME</name>
<dbReference type="GO" id="GO:0030672">
    <property type="term" value="C:synaptic vesicle membrane"/>
    <property type="evidence" value="ECO:0007669"/>
    <property type="project" value="TreeGrafter"/>
</dbReference>
<proteinExistence type="predicted"/>
<dbReference type="InterPro" id="IPR000008">
    <property type="entry name" value="C2_dom"/>
</dbReference>
<feature type="domain" description="C2" evidence="2">
    <location>
        <begin position="33"/>
        <end position="152"/>
    </location>
</feature>
<dbReference type="Pfam" id="PF00168">
    <property type="entry name" value="C2"/>
    <property type="match status" value="2"/>
</dbReference>
<dbReference type="GO" id="GO:0005509">
    <property type="term" value="F:calcium ion binding"/>
    <property type="evidence" value="ECO:0007669"/>
    <property type="project" value="TreeGrafter"/>
</dbReference>